<evidence type="ECO:0000313" key="2">
    <source>
        <dbReference type="Proteomes" id="UP000576082"/>
    </source>
</evidence>
<name>A0A7X9NZL3_9BACT</name>
<proteinExistence type="predicted"/>
<evidence type="ECO:0000313" key="1">
    <source>
        <dbReference type="EMBL" id="NME66851.1"/>
    </source>
</evidence>
<dbReference type="AlphaFoldDB" id="A0A7X9NZL3"/>
<comment type="caution">
    <text evidence="1">The sequence shown here is derived from an EMBL/GenBank/DDBJ whole genome shotgun (WGS) entry which is preliminary data.</text>
</comment>
<organism evidence="1 2">
    <name type="scientific">Flammeovirga aprica JL-4</name>
    <dbReference type="NCBI Taxonomy" id="694437"/>
    <lineage>
        <taxon>Bacteria</taxon>
        <taxon>Pseudomonadati</taxon>
        <taxon>Bacteroidota</taxon>
        <taxon>Cytophagia</taxon>
        <taxon>Cytophagales</taxon>
        <taxon>Flammeovirgaceae</taxon>
        <taxon>Flammeovirga</taxon>
    </lineage>
</organism>
<dbReference type="InterPro" id="IPR018247">
    <property type="entry name" value="EF_Hand_1_Ca_BS"/>
</dbReference>
<dbReference type="PROSITE" id="PS00018">
    <property type="entry name" value="EF_HAND_1"/>
    <property type="match status" value="1"/>
</dbReference>
<gene>
    <name evidence="1" type="ORF">HHU12_02635</name>
</gene>
<protein>
    <submittedName>
        <fullName evidence="1">Uncharacterized protein</fullName>
    </submittedName>
</protein>
<accession>A0A7X9NZL3</accession>
<reference evidence="1 2" key="1">
    <citation type="submission" date="2020-04" db="EMBL/GenBank/DDBJ databases">
        <title>Flammeovirga sp. SR4, a novel species isolated from seawater.</title>
        <authorList>
            <person name="Wang X."/>
        </authorList>
    </citation>
    <scope>NUCLEOTIDE SEQUENCE [LARGE SCALE GENOMIC DNA]</scope>
    <source>
        <strain evidence="1 2">ATCC 23126</strain>
    </source>
</reference>
<sequence length="405" mass="48255">MIKVKNYCLIFLALLCLGCENDIIDPVNSNYITINEDARFSMLHFKLSLEKLFNQKDEWQIRYDHEIVNGNITKSYISYPLFGGFADSVVSFTHNIKENGVIESSDVEVKAYEHPVYYRNYKPTTLKIKYFYNDEAKINQLQTHDSYGNNLTIDYLLENGKSYKGVSGYFYETKFFYISTDFDYYNFEPDTAGFLYDEKGRVLRFSGDIISGGGEVPRYTEYEYSGNKIKHYSYYSDDNKEECVRTVYKDSFSNFEGYEFKEWKTYFIDYPEDIFEDSIFFNSKIEEYDSNISKGESNVIYEVRNYHHFFEVKQIENEKIYSLIKEFYHNSNGEVEFIKYYMDKSRVVDSGYSDLYREIIFKDKDDNKVLSIDEVQLLYKGNNWEYVISEKELPHLVPYSLKFFH</sequence>
<dbReference type="EMBL" id="JABANE010000005">
    <property type="protein sequence ID" value="NME66851.1"/>
    <property type="molecule type" value="Genomic_DNA"/>
</dbReference>
<dbReference type="RefSeq" id="WP_169654735.1">
    <property type="nucleotide sequence ID" value="NZ_JABANE010000005.1"/>
</dbReference>
<keyword evidence="2" id="KW-1185">Reference proteome</keyword>
<dbReference type="Proteomes" id="UP000576082">
    <property type="component" value="Unassembled WGS sequence"/>
</dbReference>